<dbReference type="EMBL" id="MU151261">
    <property type="protein sequence ID" value="KAF9446153.1"/>
    <property type="molecule type" value="Genomic_DNA"/>
</dbReference>
<comment type="caution">
    <text evidence="4">The sequence shown here is derived from an EMBL/GenBank/DDBJ whole genome shotgun (WGS) entry which is preliminary data.</text>
</comment>
<dbReference type="PANTHER" id="PTHR10039:SF14">
    <property type="entry name" value="NACHT DOMAIN-CONTAINING PROTEIN"/>
    <property type="match status" value="1"/>
</dbReference>
<evidence type="ECO:0000259" key="3">
    <source>
        <dbReference type="Pfam" id="PF24883"/>
    </source>
</evidence>
<reference evidence="4" key="1">
    <citation type="submission" date="2020-11" db="EMBL/GenBank/DDBJ databases">
        <authorList>
            <consortium name="DOE Joint Genome Institute"/>
            <person name="Ahrendt S."/>
            <person name="Riley R."/>
            <person name="Andreopoulos W."/>
            <person name="Labutti K."/>
            <person name="Pangilinan J."/>
            <person name="Ruiz-Duenas F.J."/>
            <person name="Barrasa J.M."/>
            <person name="Sanchez-Garcia M."/>
            <person name="Camarero S."/>
            <person name="Miyauchi S."/>
            <person name="Serrano A."/>
            <person name="Linde D."/>
            <person name="Babiker R."/>
            <person name="Drula E."/>
            <person name="Ayuso-Fernandez I."/>
            <person name="Pacheco R."/>
            <person name="Padilla G."/>
            <person name="Ferreira P."/>
            <person name="Barriuso J."/>
            <person name="Kellner H."/>
            <person name="Castanera R."/>
            <person name="Alfaro M."/>
            <person name="Ramirez L."/>
            <person name="Pisabarro A.G."/>
            <person name="Kuo A."/>
            <person name="Tritt A."/>
            <person name="Lipzen A."/>
            <person name="He G."/>
            <person name="Yan M."/>
            <person name="Ng V."/>
            <person name="Cullen D."/>
            <person name="Martin F."/>
            <person name="Rosso M.-N."/>
            <person name="Henrissat B."/>
            <person name="Hibbett D."/>
            <person name="Martinez A.T."/>
            <person name="Grigoriev I.V."/>
        </authorList>
    </citation>
    <scope>NUCLEOTIDE SEQUENCE</scope>
    <source>
        <strain evidence="4">MF-IS2</strain>
    </source>
</reference>
<evidence type="ECO:0000313" key="5">
    <source>
        <dbReference type="Proteomes" id="UP000807342"/>
    </source>
</evidence>
<dbReference type="AlphaFoldDB" id="A0A9P6C2A5"/>
<dbReference type="Proteomes" id="UP000807342">
    <property type="component" value="Unassembled WGS sequence"/>
</dbReference>
<dbReference type="InterPro" id="IPR027417">
    <property type="entry name" value="P-loop_NTPase"/>
</dbReference>
<dbReference type="SUPFAM" id="SSF52540">
    <property type="entry name" value="P-loop containing nucleoside triphosphate hydrolases"/>
    <property type="match status" value="1"/>
</dbReference>
<evidence type="ECO:0000256" key="1">
    <source>
        <dbReference type="ARBA" id="ARBA00022737"/>
    </source>
</evidence>
<gene>
    <name evidence="4" type="ORF">P691DRAFT_761896</name>
</gene>
<proteinExistence type="predicted"/>
<dbReference type="OrthoDB" id="6084525at2759"/>
<name>A0A9P6C2A5_9AGAR</name>
<feature type="compositionally biased region" description="Polar residues" evidence="2">
    <location>
        <begin position="66"/>
        <end position="91"/>
    </location>
</feature>
<protein>
    <recommendedName>
        <fullName evidence="3">Nephrocystin 3-like N-terminal domain-containing protein</fullName>
    </recommendedName>
</protein>
<sequence>MLRLLDRLICSLPHSIESLFISSRTLTESFANATPIREAGSQAGPGDRQSSGVKIQPSFKGEESGDTNPGASAKQPLQNVDQPPQYSTVVWSSGAHGETAKHSLPAKPHGTPAAKPATGSDQQERSSLLECDSKRGVQSMDRHSSAEPRVDSRPVNADERSGPSGIVMESSAGIFTNASNVVINQPTMIDRSRIIHIKNTLSQQKTVLDVLCKEMTRGADLDSSARWPQPSCYLGTRVKLQTKIHEWFLSDVRNWDFLWLNGPAGVGKSAVAQTVAEYALENGILGAVYFFSRPNKRNKYAQVFITLAYQLAVRFPGYQAIVGAKLAAEPDLLTKTPRIQFRKLIVEPLSSLSHERRRVIILDGLDECDNEDNQLEIIELINHLRSNTSLPVIWMVCSRPESHLKRIFARPDYAIQCWSDTETFIRGRFKEIHERYGECVEEDAGGSWPPEVGVKQIVEKTSGLFVLAIPSSDTLMIPKPAILIDALTKFLYFSRAHASLIPSDEWYITRQVLVASTFRTVYDRLAVQPICNLLGISRAKFYVAMRRLHSAIRIPEPSDAAEAPLHFFHATFLDYLTDRNRAGRFFIGKLVTADGVTVAARLRDFVLPGLQRLGTTAGLALTWERVEGNAEISRLLKTVLSWPSQSASANWKNAREALSDFREFLFELLSMLLAHSELDDELLDVLRRFDFNSLPFTVRGGEDYLDSLPSRLCQLRPSSLFRTQSISELDQTLLSEVAKQHPGLKPFDSNKPDEDGFFLPGNDANSVAVVLKEGNDFAYVLQKTLPQIWPALHSLSSYSDDEDSD</sequence>
<dbReference type="Pfam" id="PF24883">
    <property type="entry name" value="NPHP3_N"/>
    <property type="match status" value="1"/>
</dbReference>
<feature type="compositionally biased region" description="Basic and acidic residues" evidence="2">
    <location>
        <begin position="131"/>
        <end position="161"/>
    </location>
</feature>
<keyword evidence="5" id="KW-1185">Reference proteome</keyword>
<organism evidence="4 5">
    <name type="scientific">Macrolepiota fuliginosa MF-IS2</name>
    <dbReference type="NCBI Taxonomy" id="1400762"/>
    <lineage>
        <taxon>Eukaryota</taxon>
        <taxon>Fungi</taxon>
        <taxon>Dikarya</taxon>
        <taxon>Basidiomycota</taxon>
        <taxon>Agaricomycotina</taxon>
        <taxon>Agaricomycetes</taxon>
        <taxon>Agaricomycetidae</taxon>
        <taxon>Agaricales</taxon>
        <taxon>Agaricineae</taxon>
        <taxon>Agaricaceae</taxon>
        <taxon>Macrolepiota</taxon>
    </lineage>
</organism>
<keyword evidence="1" id="KW-0677">Repeat</keyword>
<feature type="domain" description="Nephrocystin 3-like N-terminal" evidence="3">
    <location>
        <begin position="244"/>
        <end position="399"/>
    </location>
</feature>
<dbReference type="InterPro" id="IPR056884">
    <property type="entry name" value="NPHP3-like_N"/>
</dbReference>
<dbReference type="PANTHER" id="PTHR10039">
    <property type="entry name" value="AMELOGENIN"/>
    <property type="match status" value="1"/>
</dbReference>
<evidence type="ECO:0000313" key="4">
    <source>
        <dbReference type="EMBL" id="KAF9446153.1"/>
    </source>
</evidence>
<evidence type="ECO:0000256" key="2">
    <source>
        <dbReference type="SAM" id="MobiDB-lite"/>
    </source>
</evidence>
<dbReference type="Gene3D" id="3.40.50.300">
    <property type="entry name" value="P-loop containing nucleotide triphosphate hydrolases"/>
    <property type="match status" value="1"/>
</dbReference>
<accession>A0A9P6C2A5</accession>
<feature type="region of interest" description="Disordered" evidence="2">
    <location>
        <begin position="37"/>
        <end position="164"/>
    </location>
</feature>